<gene>
    <name evidence="1" type="ORF">O3G_MSEX012494</name>
</gene>
<keyword evidence="2" id="KW-1185">Reference proteome</keyword>
<dbReference type="EMBL" id="JH668728">
    <property type="protein sequence ID" value="KAG6461226.1"/>
    <property type="molecule type" value="Genomic_DNA"/>
</dbReference>
<name>A0A922CX77_MANSE</name>
<sequence>MTYGAETWTLTVRLVHQLKVAQRAMERAMLGVSLKDKLRNEVIRQRTNVTDIAHRISKLKWQWAGHICRRTDNRWGKRVLEWRPRLGKRSVGRPPARWSDDLRKVAGKNWMRQAEDRVKWRILKEAYVQQWTKI</sequence>
<dbReference type="AlphaFoldDB" id="A0A922CX77"/>
<reference evidence="1" key="2">
    <citation type="submission" date="2020-12" db="EMBL/GenBank/DDBJ databases">
        <authorList>
            <person name="Kanost M."/>
        </authorList>
    </citation>
    <scope>NUCLEOTIDE SEQUENCE</scope>
</reference>
<organism evidence="1 2">
    <name type="scientific">Manduca sexta</name>
    <name type="common">Tobacco hawkmoth</name>
    <name type="synonym">Tobacco hornworm</name>
    <dbReference type="NCBI Taxonomy" id="7130"/>
    <lineage>
        <taxon>Eukaryota</taxon>
        <taxon>Metazoa</taxon>
        <taxon>Ecdysozoa</taxon>
        <taxon>Arthropoda</taxon>
        <taxon>Hexapoda</taxon>
        <taxon>Insecta</taxon>
        <taxon>Pterygota</taxon>
        <taxon>Neoptera</taxon>
        <taxon>Endopterygota</taxon>
        <taxon>Lepidoptera</taxon>
        <taxon>Glossata</taxon>
        <taxon>Ditrysia</taxon>
        <taxon>Bombycoidea</taxon>
        <taxon>Sphingidae</taxon>
        <taxon>Sphinginae</taxon>
        <taxon>Sphingini</taxon>
        <taxon>Manduca</taxon>
    </lineage>
</organism>
<evidence type="ECO:0000313" key="2">
    <source>
        <dbReference type="Proteomes" id="UP000791440"/>
    </source>
</evidence>
<dbReference type="PANTHER" id="PTHR47027">
    <property type="entry name" value="REVERSE TRANSCRIPTASE DOMAIN-CONTAINING PROTEIN"/>
    <property type="match status" value="1"/>
</dbReference>
<comment type="caution">
    <text evidence="1">The sequence shown here is derived from an EMBL/GenBank/DDBJ whole genome shotgun (WGS) entry which is preliminary data.</text>
</comment>
<accession>A0A922CX77</accession>
<protein>
    <recommendedName>
        <fullName evidence="3">Endonuclease-reverse transcriptase</fullName>
    </recommendedName>
</protein>
<dbReference type="Proteomes" id="UP000791440">
    <property type="component" value="Unassembled WGS sequence"/>
</dbReference>
<evidence type="ECO:0008006" key="3">
    <source>
        <dbReference type="Google" id="ProtNLM"/>
    </source>
</evidence>
<dbReference type="PANTHER" id="PTHR47027:SF20">
    <property type="entry name" value="REVERSE TRANSCRIPTASE-LIKE PROTEIN WITH RNA-DIRECTED DNA POLYMERASE DOMAIN"/>
    <property type="match status" value="1"/>
</dbReference>
<proteinExistence type="predicted"/>
<evidence type="ECO:0000313" key="1">
    <source>
        <dbReference type="EMBL" id="KAG6461226.1"/>
    </source>
</evidence>
<reference evidence="1" key="1">
    <citation type="journal article" date="2016" name="Insect Biochem. Mol. Biol.">
        <title>Multifaceted biological insights from a draft genome sequence of the tobacco hornworm moth, Manduca sexta.</title>
        <authorList>
            <person name="Kanost M.R."/>
            <person name="Arrese E.L."/>
            <person name="Cao X."/>
            <person name="Chen Y.R."/>
            <person name="Chellapilla S."/>
            <person name="Goldsmith M.R."/>
            <person name="Grosse-Wilde E."/>
            <person name="Heckel D.G."/>
            <person name="Herndon N."/>
            <person name="Jiang H."/>
            <person name="Papanicolaou A."/>
            <person name="Qu J."/>
            <person name="Soulages J.L."/>
            <person name="Vogel H."/>
            <person name="Walters J."/>
            <person name="Waterhouse R.M."/>
            <person name="Ahn S.J."/>
            <person name="Almeida F.C."/>
            <person name="An C."/>
            <person name="Aqrawi P."/>
            <person name="Bretschneider A."/>
            <person name="Bryant W.B."/>
            <person name="Bucks S."/>
            <person name="Chao H."/>
            <person name="Chevignon G."/>
            <person name="Christen J.M."/>
            <person name="Clarke D.F."/>
            <person name="Dittmer N.T."/>
            <person name="Ferguson L.C.F."/>
            <person name="Garavelou S."/>
            <person name="Gordon K.H.J."/>
            <person name="Gunaratna R.T."/>
            <person name="Han Y."/>
            <person name="Hauser F."/>
            <person name="He Y."/>
            <person name="Heidel-Fischer H."/>
            <person name="Hirsh A."/>
            <person name="Hu Y."/>
            <person name="Jiang H."/>
            <person name="Kalra D."/>
            <person name="Klinner C."/>
            <person name="Konig C."/>
            <person name="Kovar C."/>
            <person name="Kroll A.R."/>
            <person name="Kuwar S.S."/>
            <person name="Lee S.L."/>
            <person name="Lehman R."/>
            <person name="Li K."/>
            <person name="Li Z."/>
            <person name="Liang H."/>
            <person name="Lovelace S."/>
            <person name="Lu Z."/>
            <person name="Mansfield J.H."/>
            <person name="McCulloch K.J."/>
            <person name="Mathew T."/>
            <person name="Morton B."/>
            <person name="Muzny D.M."/>
            <person name="Neunemann D."/>
            <person name="Ongeri F."/>
            <person name="Pauchet Y."/>
            <person name="Pu L.L."/>
            <person name="Pyrousis I."/>
            <person name="Rao X.J."/>
            <person name="Redding A."/>
            <person name="Roesel C."/>
            <person name="Sanchez-Gracia A."/>
            <person name="Schaack S."/>
            <person name="Shukla A."/>
            <person name="Tetreau G."/>
            <person name="Wang Y."/>
            <person name="Xiong G.H."/>
            <person name="Traut W."/>
            <person name="Walsh T.K."/>
            <person name="Worley K.C."/>
            <person name="Wu D."/>
            <person name="Wu W."/>
            <person name="Wu Y.Q."/>
            <person name="Zhang X."/>
            <person name="Zou Z."/>
            <person name="Zucker H."/>
            <person name="Briscoe A.D."/>
            <person name="Burmester T."/>
            <person name="Clem R.J."/>
            <person name="Feyereisen R."/>
            <person name="Grimmelikhuijzen C.J.P."/>
            <person name="Hamodrakas S.J."/>
            <person name="Hansson B.S."/>
            <person name="Huguet E."/>
            <person name="Jermiin L.S."/>
            <person name="Lan Q."/>
            <person name="Lehman H.K."/>
            <person name="Lorenzen M."/>
            <person name="Merzendorfer H."/>
            <person name="Michalopoulos I."/>
            <person name="Morton D.B."/>
            <person name="Muthukrishnan S."/>
            <person name="Oakeshott J.G."/>
            <person name="Palmer W."/>
            <person name="Park Y."/>
            <person name="Passarelli A.L."/>
            <person name="Rozas J."/>
            <person name="Schwartz L.M."/>
            <person name="Smith W."/>
            <person name="Southgate A."/>
            <person name="Vilcinskas A."/>
            <person name="Vogt R."/>
            <person name="Wang P."/>
            <person name="Werren J."/>
            <person name="Yu X.Q."/>
            <person name="Zhou J.J."/>
            <person name="Brown S.J."/>
            <person name="Scherer S.E."/>
            <person name="Richards S."/>
            <person name="Blissard G.W."/>
        </authorList>
    </citation>
    <scope>NUCLEOTIDE SEQUENCE</scope>
</reference>